<feature type="domain" description="PLD phosphodiesterase" evidence="9">
    <location>
        <begin position="508"/>
        <end position="535"/>
    </location>
</feature>
<evidence type="ECO:0000313" key="10">
    <source>
        <dbReference type="EMBL" id="KAF0713358.1"/>
    </source>
</evidence>
<proteinExistence type="predicted"/>
<dbReference type="InterPro" id="IPR015679">
    <property type="entry name" value="PLipase_D_fam"/>
</dbReference>
<feature type="transmembrane region" description="Helical" evidence="8">
    <location>
        <begin position="254"/>
        <end position="273"/>
    </location>
</feature>
<keyword evidence="4" id="KW-0378">Hydrolase</keyword>
<organism evidence="10">
    <name type="scientific">Aphanomyces stellatus</name>
    <dbReference type="NCBI Taxonomy" id="120398"/>
    <lineage>
        <taxon>Eukaryota</taxon>
        <taxon>Sar</taxon>
        <taxon>Stramenopiles</taxon>
        <taxon>Oomycota</taxon>
        <taxon>Saprolegniomycetes</taxon>
        <taxon>Saprolegniales</taxon>
        <taxon>Verrucalvaceae</taxon>
        <taxon>Aphanomyces</taxon>
    </lineage>
</organism>
<dbReference type="EC" id="3.1.4.4" evidence="2"/>
<dbReference type="SMART" id="SM00155">
    <property type="entry name" value="PLDc"/>
    <property type="match status" value="1"/>
</dbReference>
<dbReference type="GO" id="GO:0004630">
    <property type="term" value="F:phospholipase D activity"/>
    <property type="evidence" value="ECO:0007669"/>
    <property type="project" value="UniProtKB-EC"/>
</dbReference>
<evidence type="ECO:0000256" key="8">
    <source>
        <dbReference type="SAM" id="Phobius"/>
    </source>
</evidence>
<comment type="catalytic activity">
    <reaction evidence="1">
        <text>a 1,2-diacyl-sn-glycero-3-phosphocholine + H2O = a 1,2-diacyl-sn-glycero-3-phosphate + choline + H(+)</text>
        <dbReference type="Rhea" id="RHEA:14445"/>
        <dbReference type="ChEBI" id="CHEBI:15354"/>
        <dbReference type="ChEBI" id="CHEBI:15377"/>
        <dbReference type="ChEBI" id="CHEBI:15378"/>
        <dbReference type="ChEBI" id="CHEBI:57643"/>
        <dbReference type="ChEBI" id="CHEBI:58608"/>
        <dbReference type="EC" id="3.1.4.4"/>
    </reaction>
</comment>
<dbReference type="PANTHER" id="PTHR18896">
    <property type="entry name" value="PHOSPHOLIPASE D"/>
    <property type="match status" value="1"/>
</dbReference>
<dbReference type="PANTHER" id="PTHR18896:SF76">
    <property type="entry name" value="PHOSPHOLIPASE"/>
    <property type="match status" value="1"/>
</dbReference>
<dbReference type="SUPFAM" id="SSF56024">
    <property type="entry name" value="Phospholipase D/nuclease"/>
    <property type="match status" value="1"/>
</dbReference>
<gene>
    <name evidence="10" type="ORF">As57867_004375</name>
</gene>
<dbReference type="PROSITE" id="PS50035">
    <property type="entry name" value="PLD"/>
    <property type="match status" value="1"/>
</dbReference>
<evidence type="ECO:0000256" key="6">
    <source>
        <dbReference type="ARBA" id="ARBA00023098"/>
    </source>
</evidence>
<dbReference type="Gene3D" id="3.30.870.10">
    <property type="entry name" value="Endonuclease Chain A"/>
    <property type="match status" value="1"/>
</dbReference>
<keyword evidence="5" id="KW-0442">Lipid degradation</keyword>
<dbReference type="Pfam" id="PF00614">
    <property type="entry name" value="PLDc"/>
    <property type="match status" value="1"/>
</dbReference>
<keyword evidence="8" id="KW-0812">Transmembrane</keyword>
<accession>A0A6A4ZFX3</accession>
<sequence>MHLDRPRGLPRSDLMSAAYKRVESPREGGGGPLSPPAQDTSFDVSSDDSGDMMDVEVGAVVGVRLPQAPQVSIVSVDRIRTTCTRYNVFVLELRLPGRMWRTRTTLWGLFWLSRAVGGSPHFPLSLLWSQHWASQVSPTTRSKVTTYLTSLLAHDHLWDHPRLLAFLGYSALRFDPLYGDSLVEGYVQMRHVSTQQSNGKRHRSFVGPHYPRGNVSRLVELTVVLGLSVFLPIVIFFIFFLLYSAPEDTFSVSALAYGLLISAPLITIAGVLYHRWLHRRKWMVVKPSCVAFFNDLHSTVPTHVILFQPNMVVADIDKKSIFRLACLRWMNQGIHVASPAALLDFYVLAASDTKFIRQVLDDTVAQCIYSTSHKHTSFAPVRDAHDQVNRGVNETTSSLPNRAASLVDGEETFASMFAHLQQAKTQIFITGWWITPDYALVRTSDKARDESTLVRLLQDAAARGVQVYVLIYKEHKFVLPNDSQHARDELRGPNIHVSRHPEFYLVPQMWSHHEKIVVIDQSVAFVGGLDIALGRYDSPAHDLVDSGPQQTWTGQDYSNPRVRDFVDVANHRAELIDREAVPRMPWHDIHCRFVDQY</sequence>
<dbReference type="OrthoDB" id="14911at2759"/>
<keyword evidence="8" id="KW-0472">Membrane</keyword>
<comment type="caution">
    <text evidence="10">The sequence shown here is derived from an EMBL/GenBank/DDBJ whole genome shotgun (WGS) entry which is preliminary data.</text>
</comment>
<dbReference type="AlphaFoldDB" id="A0A6A4ZFX3"/>
<dbReference type="EMBL" id="VJMH01001065">
    <property type="protein sequence ID" value="KAF0713358.1"/>
    <property type="molecule type" value="Genomic_DNA"/>
</dbReference>
<feature type="region of interest" description="Disordered" evidence="7">
    <location>
        <begin position="1"/>
        <end position="48"/>
    </location>
</feature>
<keyword evidence="3" id="KW-0677">Repeat</keyword>
<feature type="non-terminal residue" evidence="10">
    <location>
        <position position="597"/>
    </location>
</feature>
<evidence type="ECO:0000256" key="2">
    <source>
        <dbReference type="ARBA" id="ARBA00012027"/>
    </source>
</evidence>
<keyword evidence="6" id="KW-0443">Lipid metabolism</keyword>
<evidence type="ECO:0000256" key="7">
    <source>
        <dbReference type="SAM" id="MobiDB-lite"/>
    </source>
</evidence>
<evidence type="ECO:0000256" key="4">
    <source>
        <dbReference type="ARBA" id="ARBA00022801"/>
    </source>
</evidence>
<evidence type="ECO:0000256" key="1">
    <source>
        <dbReference type="ARBA" id="ARBA00000798"/>
    </source>
</evidence>
<evidence type="ECO:0000259" key="9">
    <source>
        <dbReference type="PROSITE" id="PS50035"/>
    </source>
</evidence>
<evidence type="ECO:0000256" key="5">
    <source>
        <dbReference type="ARBA" id="ARBA00022963"/>
    </source>
</evidence>
<protein>
    <recommendedName>
        <fullName evidence="2">phospholipase D</fullName>
        <ecNumber evidence="2">3.1.4.4</ecNumber>
    </recommendedName>
</protein>
<dbReference type="GO" id="GO:0009395">
    <property type="term" value="P:phospholipid catabolic process"/>
    <property type="evidence" value="ECO:0007669"/>
    <property type="project" value="TreeGrafter"/>
</dbReference>
<name>A0A6A4ZFX3_9STRA</name>
<evidence type="ECO:0000256" key="3">
    <source>
        <dbReference type="ARBA" id="ARBA00022737"/>
    </source>
</evidence>
<reference evidence="10" key="1">
    <citation type="submission" date="2019-06" db="EMBL/GenBank/DDBJ databases">
        <title>Genomics analysis of Aphanomyces spp. identifies a new class of oomycete effector associated with host adaptation.</title>
        <authorList>
            <person name="Gaulin E."/>
        </authorList>
    </citation>
    <scope>NUCLEOTIDE SEQUENCE</scope>
    <source>
        <strain evidence="10">CBS 578.67</strain>
    </source>
</reference>
<keyword evidence="8" id="KW-1133">Transmembrane helix</keyword>
<feature type="transmembrane region" description="Helical" evidence="8">
    <location>
        <begin position="218"/>
        <end position="242"/>
    </location>
</feature>
<dbReference type="InterPro" id="IPR001736">
    <property type="entry name" value="PLipase_D/transphosphatidylase"/>
</dbReference>
<dbReference type="GO" id="GO:0005886">
    <property type="term" value="C:plasma membrane"/>
    <property type="evidence" value="ECO:0007669"/>
    <property type="project" value="TreeGrafter"/>
</dbReference>